<dbReference type="RefSeq" id="WP_338604736.1">
    <property type="nucleotide sequence ID" value="NZ_AP028679.1"/>
</dbReference>
<reference evidence="3" key="1">
    <citation type="journal article" date="2023" name="Arch. Microbiol.">
        <title>Desulfoferula mesophilus gen. nov. sp. nov., a mesophilic sulfate-reducing bacterium isolated from a brackish lake sediment.</title>
        <authorList>
            <person name="Watanabe T."/>
            <person name="Yabe T."/>
            <person name="Tsuji J.M."/>
            <person name="Fukui M."/>
        </authorList>
    </citation>
    <scope>NUCLEOTIDE SEQUENCE [LARGE SCALE GENOMIC DNA]</scope>
    <source>
        <strain evidence="3">12FAK</strain>
    </source>
</reference>
<sequence length="235" mass="24713">MAKVDRKKLLKEPDEFLTLSGQVIRWGKGNLNKVLWSATAVALIVAAVLGFKTYLDWREQKAAAELAGVMTGYAAAVDGKLPQDKTAKLAADLTKVTDQYGSTPAGMQARLALGDLRLGLGQWEQAQKVFASLTEEGGLGADLAPLAYHGLGQALEGREDYKQAAQVYAQAIAAAGPNLGQIYKLDRARVLAASGDSQGAAAIYKEILGQPAGQAVHERARGALAALGQEVPAES</sequence>
<dbReference type="Pfam" id="PF13432">
    <property type="entry name" value="TPR_16"/>
    <property type="match status" value="1"/>
</dbReference>
<evidence type="ECO:0000313" key="2">
    <source>
        <dbReference type="EMBL" id="BEQ13243.1"/>
    </source>
</evidence>
<keyword evidence="1" id="KW-0812">Transmembrane</keyword>
<keyword evidence="3" id="KW-1185">Reference proteome</keyword>
<dbReference type="KEGG" id="dmp:FAK_03090"/>
<organism evidence="2 3">
    <name type="scientific">Desulfoferula mesophila</name>
    <dbReference type="NCBI Taxonomy" id="3058419"/>
    <lineage>
        <taxon>Bacteria</taxon>
        <taxon>Pseudomonadati</taxon>
        <taxon>Thermodesulfobacteriota</taxon>
        <taxon>Desulfarculia</taxon>
        <taxon>Desulfarculales</taxon>
        <taxon>Desulfarculaceae</taxon>
        <taxon>Desulfoferula</taxon>
    </lineage>
</organism>
<dbReference type="Proteomes" id="UP001366166">
    <property type="component" value="Chromosome"/>
</dbReference>
<evidence type="ECO:0000256" key="1">
    <source>
        <dbReference type="SAM" id="Phobius"/>
    </source>
</evidence>
<proteinExistence type="predicted"/>
<dbReference type="EMBL" id="AP028679">
    <property type="protein sequence ID" value="BEQ13243.1"/>
    <property type="molecule type" value="Genomic_DNA"/>
</dbReference>
<keyword evidence="1" id="KW-0472">Membrane</keyword>
<evidence type="ECO:0000313" key="3">
    <source>
        <dbReference type="Proteomes" id="UP001366166"/>
    </source>
</evidence>
<dbReference type="AlphaFoldDB" id="A0AAU9ETW1"/>
<gene>
    <name evidence="2" type="ORF">FAK_03090</name>
</gene>
<name>A0AAU9ETW1_9BACT</name>
<feature type="transmembrane region" description="Helical" evidence="1">
    <location>
        <begin position="34"/>
        <end position="51"/>
    </location>
</feature>
<evidence type="ECO:0008006" key="4">
    <source>
        <dbReference type="Google" id="ProtNLM"/>
    </source>
</evidence>
<dbReference type="Gene3D" id="1.25.40.10">
    <property type="entry name" value="Tetratricopeptide repeat domain"/>
    <property type="match status" value="1"/>
</dbReference>
<dbReference type="InterPro" id="IPR011990">
    <property type="entry name" value="TPR-like_helical_dom_sf"/>
</dbReference>
<accession>A0AAU9ETW1</accession>
<protein>
    <recommendedName>
        <fullName evidence="4">Tetratricopeptide repeat-like domain-containing protein</fullName>
    </recommendedName>
</protein>
<keyword evidence="1" id="KW-1133">Transmembrane helix</keyword>
<dbReference type="SUPFAM" id="SSF48452">
    <property type="entry name" value="TPR-like"/>
    <property type="match status" value="1"/>
</dbReference>